<feature type="region of interest" description="Disordered" evidence="13">
    <location>
        <begin position="1"/>
        <end position="101"/>
    </location>
</feature>
<evidence type="ECO:0000256" key="8">
    <source>
        <dbReference type="ARBA" id="ARBA00022845"/>
    </source>
</evidence>
<dbReference type="GO" id="GO:0008380">
    <property type="term" value="P:RNA splicing"/>
    <property type="evidence" value="ECO:0007669"/>
    <property type="project" value="UniProtKB-KW"/>
</dbReference>
<keyword evidence="16" id="KW-1185">Reference proteome</keyword>
<evidence type="ECO:0000256" key="11">
    <source>
        <dbReference type="ARBA" id="ARBA00023187"/>
    </source>
</evidence>
<accession>A0A5C3LCC2</accession>
<feature type="region of interest" description="Disordered" evidence="13">
    <location>
        <begin position="143"/>
        <end position="201"/>
    </location>
</feature>
<evidence type="ECO:0000256" key="9">
    <source>
        <dbReference type="ARBA" id="ARBA00022884"/>
    </source>
</evidence>
<keyword evidence="6" id="KW-0507">mRNA processing</keyword>
<feature type="domain" description="Btz" evidence="14">
    <location>
        <begin position="180"/>
        <end position="303"/>
    </location>
</feature>
<reference evidence="15 16" key="1">
    <citation type="journal article" date="2019" name="Nat. Ecol. Evol.">
        <title>Megaphylogeny resolves global patterns of mushroom evolution.</title>
        <authorList>
            <person name="Varga T."/>
            <person name="Krizsan K."/>
            <person name="Foldi C."/>
            <person name="Dima B."/>
            <person name="Sanchez-Garcia M."/>
            <person name="Sanchez-Ramirez S."/>
            <person name="Szollosi G.J."/>
            <person name="Szarkandi J.G."/>
            <person name="Papp V."/>
            <person name="Albert L."/>
            <person name="Andreopoulos W."/>
            <person name="Angelini C."/>
            <person name="Antonin V."/>
            <person name="Barry K.W."/>
            <person name="Bougher N.L."/>
            <person name="Buchanan P."/>
            <person name="Buyck B."/>
            <person name="Bense V."/>
            <person name="Catcheside P."/>
            <person name="Chovatia M."/>
            <person name="Cooper J."/>
            <person name="Damon W."/>
            <person name="Desjardin D."/>
            <person name="Finy P."/>
            <person name="Geml J."/>
            <person name="Haridas S."/>
            <person name="Hughes K."/>
            <person name="Justo A."/>
            <person name="Karasinski D."/>
            <person name="Kautmanova I."/>
            <person name="Kiss B."/>
            <person name="Kocsube S."/>
            <person name="Kotiranta H."/>
            <person name="LaButti K.M."/>
            <person name="Lechner B.E."/>
            <person name="Liimatainen K."/>
            <person name="Lipzen A."/>
            <person name="Lukacs Z."/>
            <person name="Mihaltcheva S."/>
            <person name="Morgado L.N."/>
            <person name="Niskanen T."/>
            <person name="Noordeloos M.E."/>
            <person name="Ohm R.A."/>
            <person name="Ortiz-Santana B."/>
            <person name="Ovrebo C."/>
            <person name="Racz N."/>
            <person name="Riley R."/>
            <person name="Savchenko A."/>
            <person name="Shiryaev A."/>
            <person name="Soop K."/>
            <person name="Spirin V."/>
            <person name="Szebenyi C."/>
            <person name="Tomsovsky M."/>
            <person name="Tulloss R.E."/>
            <person name="Uehling J."/>
            <person name="Grigoriev I.V."/>
            <person name="Vagvolgyi C."/>
            <person name="Papp T."/>
            <person name="Martin F.M."/>
            <person name="Miettinen O."/>
            <person name="Hibbett D.S."/>
            <person name="Nagy L.G."/>
        </authorList>
    </citation>
    <scope>NUCLEOTIDE SEQUENCE [LARGE SCALE GENOMIC DNA]</scope>
    <source>
        <strain evidence="15 16">CBS 121175</strain>
    </source>
</reference>
<feature type="region of interest" description="Disordered" evidence="13">
    <location>
        <begin position="288"/>
        <end position="344"/>
    </location>
</feature>
<dbReference type="GO" id="GO:0006397">
    <property type="term" value="P:mRNA processing"/>
    <property type="evidence" value="ECO:0007669"/>
    <property type="project" value="UniProtKB-KW"/>
</dbReference>
<feature type="compositionally biased region" description="Gly residues" evidence="13">
    <location>
        <begin position="308"/>
        <end position="329"/>
    </location>
</feature>
<feature type="compositionally biased region" description="Basic residues" evidence="13">
    <location>
        <begin position="147"/>
        <end position="160"/>
    </location>
</feature>
<keyword evidence="4" id="KW-0813">Transport</keyword>
<evidence type="ECO:0000256" key="7">
    <source>
        <dbReference type="ARBA" id="ARBA00022816"/>
    </source>
</evidence>
<keyword evidence="11" id="KW-0508">mRNA splicing</keyword>
<evidence type="ECO:0000313" key="15">
    <source>
        <dbReference type="EMBL" id="TFK25958.1"/>
    </source>
</evidence>
<feature type="compositionally biased region" description="Acidic residues" evidence="13">
    <location>
        <begin position="45"/>
        <end position="65"/>
    </location>
</feature>
<gene>
    <name evidence="15" type="ORF">FA15DRAFT_755426</name>
</gene>
<feature type="compositionally biased region" description="Low complexity" evidence="13">
    <location>
        <begin position="1"/>
        <end position="16"/>
    </location>
</feature>
<evidence type="ECO:0000256" key="2">
    <source>
        <dbReference type="ARBA" id="ARBA00004496"/>
    </source>
</evidence>
<dbReference type="GO" id="GO:0006417">
    <property type="term" value="P:regulation of translation"/>
    <property type="evidence" value="ECO:0007669"/>
    <property type="project" value="UniProtKB-KW"/>
</dbReference>
<proteinExistence type="inferred from homology"/>
<name>A0A5C3LCC2_COPMA</name>
<dbReference type="GO" id="GO:0000184">
    <property type="term" value="P:nuclear-transcribed mRNA catabolic process, nonsense-mediated decay"/>
    <property type="evidence" value="ECO:0007669"/>
    <property type="project" value="UniProtKB-KW"/>
</dbReference>
<feature type="region of interest" description="Disordered" evidence="13">
    <location>
        <begin position="436"/>
        <end position="460"/>
    </location>
</feature>
<evidence type="ECO:0000313" key="16">
    <source>
        <dbReference type="Proteomes" id="UP000307440"/>
    </source>
</evidence>
<feature type="compositionally biased region" description="Pro residues" evidence="13">
    <location>
        <begin position="560"/>
        <end position="571"/>
    </location>
</feature>
<evidence type="ECO:0000256" key="6">
    <source>
        <dbReference type="ARBA" id="ARBA00022664"/>
    </source>
</evidence>
<feature type="region of interest" description="Disordered" evidence="13">
    <location>
        <begin position="506"/>
        <end position="578"/>
    </location>
</feature>
<dbReference type="EMBL" id="ML210180">
    <property type="protein sequence ID" value="TFK25958.1"/>
    <property type="molecule type" value="Genomic_DNA"/>
</dbReference>
<dbReference type="GO" id="GO:0003729">
    <property type="term" value="F:mRNA binding"/>
    <property type="evidence" value="ECO:0007669"/>
    <property type="project" value="InterPro"/>
</dbReference>
<feature type="compositionally biased region" description="Low complexity" evidence="13">
    <location>
        <begin position="161"/>
        <end position="174"/>
    </location>
</feature>
<keyword evidence="7" id="KW-0509">mRNA transport</keyword>
<evidence type="ECO:0000256" key="13">
    <source>
        <dbReference type="SAM" id="MobiDB-lite"/>
    </source>
</evidence>
<dbReference type="InterPro" id="IPR018545">
    <property type="entry name" value="Btz_dom"/>
</dbReference>
<keyword evidence="5" id="KW-0963">Cytoplasm</keyword>
<dbReference type="AlphaFoldDB" id="A0A5C3LCC2"/>
<sequence length="807" mass="87691">MSAPAKPSSKAPTASKDALQKAQPGQPPRKKRVVRRRGRGQNEIGSDDEIEREAASDSDSDDDDDHSSLDSATDDSDTEPVSEDAPSHPHSPPAAKVGVAGEMNGGVATFFASTSTWSEMVADETENGPSGLPVIDFAEFNGAPKVPARRNKKSKARKHNPPSASEQPAQQPAEIPEDKPKQETQSPGPHPRKFGQTARQAYQQRLETDPSYVPKVGGFWGHDDRLMDKDLRSLSGWWRGKWSGHGGRGRGFGMRGGARGGFDQHEARLQDLPPVEREWTHDGFEEMKRKDDQRTQHQQQPESLSGSSRGGFRGGRGGGFGGRGRGGFGKRFSLSPGSSARALSPANRQNRVWYAMRPEATWSKQSDAYLFFDNGSYGRNGQKPGVRVRLPGDKVTKFVKPNQQRQAQTHAEANAATVSGSDNKGYQYVVRLPQHPKAAQQAEKAPSTPAEATQPDEVLPVEVPPVVAQATTPATSAEVDISQPQLQPTQALPDASVISQLGQLSLEPQASNPERLAKTEEAVLRKPGITTIPDEKPTSQDPLSASEQRPALPPLQTVFTPPPPPPPPVAQPSPAYGSPYNYPQTLPPGIALNHQGMPYELATGRPVYLQAPPLYNPRPMHYPPPGLGYMPGHVRHPSAVSPDYLAQPQSSTPPMNGFVDPATGVPIFSLPRSVRIEIRAPDGNGVASSPPSNSNGKALVATHTPSKLRTEATSFEPRPNGEYYPTLGTPSDGNTLPPSYEATNGTIENEHQQQQPMGNMMQYHSNPYQQPYYYPEPYGYQGYMDMSQGGQYDMYNMDQAQQVNGYY</sequence>
<evidence type="ECO:0000256" key="5">
    <source>
        <dbReference type="ARBA" id="ARBA00022490"/>
    </source>
</evidence>
<protein>
    <recommendedName>
        <fullName evidence="14">Btz domain-containing protein</fullName>
    </recommendedName>
</protein>
<keyword evidence="9" id="KW-0694">RNA-binding</keyword>
<keyword evidence="10" id="KW-0866">Nonsense-mediated mRNA decay</keyword>
<evidence type="ECO:0000256" key="4">
    <source>
        <dbReference type="ARBA" id="ARBA00022448"/>
    </source>
</evidence>
<keyword evidence="8" id="KW-0810">Translation regulation</keyword>
<dbReference type="OrthoDB" id="3361414at2759"/>
<dbReference type="Proteomes" id="UP000307440">
    <property type="component" value="Unassembled WGS sequence"/>
</dbReference>
<evidence type="ECO:0000256" key="1">
    <source>
        <dbReference type="ARBA" id="ARBA00004123"/>
    </source>
</evidence>
<evidence type="ECO:0000256" key="10">
    <source>
        <dbReference type="ARBA" id="ARBA00023161"/>
    </source>
</evidence>
<evidence type="ECO:0000256" key="12">
    <source>
        <dbReference type="ARBA" id="ARBA00023242"/>
    </source>
</evidence>
<dbReference type="GO" id="GO:0051028">
    <property type="term" value="P:mRNA transport"/>
    <property type="evidence" value="ECO:0007669"/>
    <property type="project" value="UniProtKB-KW"/>
</dbReference>
<feature type="compositionally biased region" description="Basic and acidic residues" evidence="13">
    <location>
        <begin position="515"/>
        <end position="524"/>
    </location>
</feature>
<feature type="region of interest" description="Disordered" evidence="13">
    <location>
        <begin position="712"/>
        <end position="734"/>
    </location>
</feature>
<evidence type="ECO:0000259" key="14">
    <source>
        <dbReference type="Pfam" id="PF09405"/>
    </source>
</evidence>
<dbReference type="STRING" id="230819.A0A5C3LCC2"/>
<feature type="compositionally biased region" description="Basic residues" evidence="13">
    <location>
        <begin position="28"/>
        <end position="39"/>
    </location>
</feature>
<feature type="compositionally biased region" description="Acidic residues" evidence="13">
    <location>
        <begin position="72"/>
        <end position="82"/>
    </location>
</feature>
<dbReference type="Pfam" id="PF09405">
    <property type="entry name" value="Btz"/>
    <property type="match status" value="1"/>
</dbReference>
<organism evidence="15 16">
    <name type="scientific">Coprinopsis marcescibilis</name>
    <name type="common">Agaric fungus</name>
    <name type="synonym">Psathyrella marcescibilis</name>
    <dbReference type="NCBI Taxonomy" id="230819"/>
    <lineage>
        <taxon>Eukaryota</taxon>
        <taxon>Fungi</taxon>
        <taxon>Dikarya</taxon>
        <taxon>Basidiomycota</taxon>
        <taxon>Agaricomycotina</taxon>
        <taxon>Agaricomycetes</taxon>
        <taxon>Agaricomycetidae</taxon>
        <taxon>Agaricales</taxon>
        <taxon>Agaricineae</taxon>
        <taxon>Psathyrellaceae</taxon>
        <taxon>Coprinopsis</taxon>
    </lineage>
</organism>
<comment type="similarity">
    <text evidence="3">Belongs to the CASC3 family.</text>
</comment>
<keyword evidence="12" id="KW-0539">Nucleus</keyword>
<comment type="subcellular location">
    <subcellularLocation>
        <location evidence="2">Cytoplasm</location>
    </subcellularLocation>
    <subcellularLocation>
        <location evidence="1">Nucleus</location>
    </subcellularLocation>
</comment>
<evidence type="ECO:0000256" key="3">
    <source>
        <dbReference type="ARBA" id="ARBA00009548"/>
    </source>
</evidence>
<dbReference type="GO" id="GO:0005737">
    <property type="term" value="C:cytoplasm"/>
    <property type="evidence" value="ECO:0007669"/>
    <property type="project" value="UniProtKB-SubCell"/>
</dbReference>
<dbReference type="GO" id="GO:0035145">
    <property type="term" value="C:exon-exon junction complex"/>
    <property type="evidence" value="ECO:0007669"/>
    <property type="project" value="InterPro"/>
</dbReference>